<gene>
    <name evidence="1" type="ORF">V474_18820</name>
</gene>
<organism evidence="1 2">
    <name type="scientific">Novosphingobium barchaimii LL02</name>
    <dbReference type="NCBI Taxonomy" id="1114963"/>
    <lineage>
        <taxon>Bacteria</taxon>
        <taxon>Pseudomonadati</taxon>
        <taxon>Pseudomonadota</taxon>
        <taxon>Alphaproteobacteria</taxon>
        <taxon>Sphingomonadales</taxon>
        <taxon>Sphingomonadaceae</taxon>
        <taxon>Novosphingobium</taxon>
    </lineage>
</organism>
<dbReference type="RefSeq" id="WP_059151790.1">
    <property type="nucleotide sequence ID" value="NZ_KQ130454.1"/>
</dbReference>
<evidence type="ECO:0000313" key="1">
    <source>
        <dbReference type="EMBL" id="KMS55103.1"/>
    </source>
</evidence>
<dbReference type="Gene3D" id="1.10.10.1150">
    <property type="entry name" value="Coenzyme PQQ synthesis protein D (PqqD)"/>
    <property type="match status" value="1"/>
</dbReference>
<reference evidence="1 2" key="1">
    <citation type="journal article" date="2015" name="G3 (Bethesda)">
        <title>Insights into Ongoing Evolution of the Hexachlorocyclohexane Catabolic Pathway from Comparative Genomics of Ten Sphingomonadaceae Strains.</title>
        <authorList>
            <person name="Pearce S.L."/>
            <person name="Oakeshott J.G."/>
            <person name="Pandey G."/>
        </authorList>
    </citation>
    <scope>NUCLEOTIDE SEQUENCE [LARGE SCALE GENOMIC DNA]</scope>
    <source>
        <strain evidence="1 2">LL02</strain>
    </source>
</reference>
<dbReference type="EMBL" id="JACU01000005">
    <property type="protein sequence ID" value="KMS55103.1"/>
    <property type="molecule type" value="Genomic_DNA"/>
</dbReference>
<dbReference type="AlphaFoldDB" id="A0A0J7XVI5"/>
<evidence type="ECO:0000313" key="2">
    <source>
        <dbReference type="Proteomes" id="UP000052268"/>
    </source>
</evidence>
<proteinExistence type="predicted"/>
<comment type="caution">
    <text evidence="1">The sequence shown here is derived from an EMBL/GenBank/DDBJ whole genome shotgun (WGS) entry which is preliminary data.</text>
</comment>
<dbReference type="Proteomes" id="UP000052268">
    <property type="component" value="Unassembled WGS sequence"/>
</dbReference>
<dbReference type="PATRIC" id="fig|1114963.3.peg.2601"/>
<name>A0A0J7XVI5_9SPHN</name>
<dbReference type="InterPro" id="IPR008792">
    <property type="entry name" value="PQQD"/>
</dbReference>
<dbReference type="Pfam" id="PF05402">
    <property type="entry name" value="PqqD"/>
    <property type="match status" value="1"/>
</dbReference>
<sequence>MTAVITSVETFTKNPTTATAEVDGQLVALDIQAGVCFGLNEVATRIWKLLDEHHDVPALCDALLDIYDVDRATCEEETLALLRELVDAGLVGRA</sequence>
<dbReference type="InterPro" id="IPR041881">
    <property type="entry name" value="PqqD_sf"/>
</dbReference>
<keyword evidence="2" id="KW-1185">Reference proteome</keyword>
<accession>A0A0J7XVI5</accession>
<protein>
    <submittedName>
        <fullName evidence="1">Coenzyme PQQ synthesis protein</fullName>
    </submittedName>
</protein>